<dbReference type="InterPro" id="IPR031874">
    <property type="entry name" value="Cuticle_Acp1"/>
</dbReference>
<evidence type="ECO:0000256" key="1">
    <source>
        <dbReference type="SAM" id="SignalP"/>
    </source>
</evidence>
<name>A0AAN9W061_9ORTH</name>
<dbReference type="AlphaFoldDB" id="A0AAN9W061"/>
<protein>
    <recommendedName>
        <fullName evidence="4">Accessory gland protein</fullName>
    </recommendedName>
</protein>
<reference evidence="2 3" key="1">
    <citation type="submission" date="2024-03" db="EMBL/GenBank/DDBJ databases">
        <title>The genome assembly and annotation of the cricket Gryllus longicercus Weissman &amp; Gray.</title>
        <authorList>
            <person name="Szrajer S."/>
            <person name="Gray D."/>
            <person name="Ylla G."/>
        </authorList>
    </citation>
    <scope>NUCLEOTIDE SEQUENCE [LARGE SCALE GENOMIC DNA]</scope>
    <source>
        <strain evidence="2">DAG 2021-001</strain>
        <tissue evidence="2">Whole body minus gut</tissue>
    </source>
</reference>
<comment type="caution">
    <text evidence="2">The sequence shown here is derived from an EMBL/GenBank/DDBJ whole genome shotgun (WGS) entry which is preliminary data.</text>
</comment>
<evidence type="ECO:0008006" key="4">
    <source>
        <dbReference type="Google" id="ProtNLM"/>
    </source>
</evidence>
<feature type="chain" id="PRO_5042879576" description="Accessory gland protein" evidence="1">
    <location>
        <begin position="18"/>
        <end position="127"/>
    </location>
</feature>
<accession>A0AAN9W061</accession>
<dbReference type="EMBL" id="JAZDUA010000011">
    <property type="protein sequence ID" value="KAK7873623.1"/>
    <property type="molecule type" value="Genomic_DNA"/>
</dbReference>
<feature type="signal peptide" evidence="1">
    <location>
        <begin position="1"/>
        <end position="17"/>
    </location>
</feature>
<dbReference type="Pfam" id="PF15955">
    <property type="entry name" value="Cuticle_4"/>
    <property type="match status" value="1"/>
</dbReference>
<keyword evidence="1" id="KW-0732">Signal</keyword>
<gene>
    <name evidence="2" type="ORF">R5R35_009311</name>
</gene>
<evidence type="ECO:0000313" key="3">
    <source>
        <dbReference type="Proteomes" id="UP001378592"/>
    </source>
</evidence>
<organism evidence="2 3">
    <name type="scientific">Gryllus longicercus</name>
    <dbReference type="NCBI Taxonomy" id="2509291"/>
    <lineage>
        <taxon>Eukaryota</taxon>
        <taxon>Metazoa</taxon>
        <taxon>Ecdysozoa</taxon>
        <taxon>Arthropoda</taxon>
        <taxon>Hexapoda</taxon>
        <taxon>Insecta</taxon>
        <taxon>Pterygota</taxon>
        <taxon>Neoptera</taxon>
        <taxon>Polyneoptera</taxon>
        <taxon>Orthoptera</taxon>
        <taxon>Ensifera</taxon>
        <taxon>Gryllidea</taxon>
        <taxon>Grylloidea</taxon>
        <taxon>Gryllidae</taxon>
        <taxon>Gryllinae</taxon>
        <taxon>Gryllus</taxon>
    </lineage>
</organism>
<sequence>MKAVVAVLFAALAVAHAGLIAAPAVAGQYQALTLGGAPIAITANAASLAAPLAYAAPAAVAAPVAYAAPAAVAAPLAAPVVAAPVVAAPVVGAGYTAVTRGAVHSAPLPGHAIGSAHVNVQPAPGTL</sequence>
<proteinExistence type="predicted"/>
<evidence type="ECO:0000313" key="2">
    <source>
        <dbReference type="EMBL" id="KAK7873623.1"/>
    </source>
</evidence>
<keyword evidence="3" id="KW-1185">Reference proteome</keyword>
<dbReference type="Proteomes" id="UP001378592">
    <property type="component" value="Unassembled WGS sequence"/>
</dbReference>